<gene>
    <name evidence="2" type="ORF">GF339_23300</name>
</gene>
<reference evidence="2" key="1">
    <citation type="submission" date="2019-11" db="EMBL/GenBank/DDBJ databases">
        <title>Microbial mats filling the niche in hypersaline microbial mats.</title>
        <authorList>
            <person name="Wong H.L."/>
            <person name="Macleod F.I."/>
            <person name="White R.A. III"/>
            <person name="Burns B.P."/>
        </authorList>
    </citation>
    <scope>NUCLEOTIDE SEQUENCE</scope>
    <source>
        <strain evidence="2">Rbin_158</strain>
    </source>
</reference>
<sequence>MAKVVYYGPSRGGKTTSLRWLHQNFGSHCTGQLFALDTHADQTLFFDLMPMRLGTIGGFQLRLKLYTVPGQIHYNITRKMVLTGTDAIVFVADSTLTRHEDNLESLRNLEMNLNVKGLDIRTIPMVFQYNKRDLSETLPLDVMDRKLNFRHLPSFGSIAIHPQHDGVLRSFIAVIDAMLKSFERTYGVWKSSSKLYSPTRHLTTIIRGNLAHNSAVGSEGLSADSPASRFRIHDPEKPSG</sequence>
<protein>
    <submittedName>
        <fullName evidence="2">Gliding-motility protein MglA</fullName>
    </submittedName>
</protein>
<feature type="compositionally biased region" description="Basic and acidic residues" evidence="1">
    <location>
        <begin position="231"/>
        <end position="240"/>
    </location>
</feature>
<evidence type="ECO:0000313" key="2">
    <source>
        <dbReference type="EMBL" id="MBD3327531.1"/>
    </source>
</evidence>
<dbReference type="InterPro" id="IPR027417">
    <property type="entry name" value="P-loop_NTPase"/>
</dbReference>
<name>A0A9D5K0S6_9BACT</name>
<evidence type="ECO:0000313" key="3">
    <source>
        <dbReference type="Proteomes" id="UP000649604"/>
    </source>
</evidence>
<dbReference type="PANTHER" id="PTHR42708:SF1">
    <property type="entry name" value="GLIDING MOTILITY PROTEIN MGLA"/>
    <property type="match status" value="1"/>
</dbReference>
<dbReference type="CDD" id="cd00882">
    <property type="entry name" value="Ras_like_GTPase"/>
    <property type="match status" value="1"/>
</dbReference>
<dbReference type="Proteomes" id="UP000649604">
    <property type="component" value="Unassembled WGS sequence"/>
</dbReference>
<dbReference type="EMBL" id="WJJP01000750">
    <property type="protein sequence ID" value="MBD3327531.1"/>
    <property type="molecule type" value="Genomic_DNA"/>
</dbReference>
<dbReference type="PANTHER" id="PTHR42708">
    <property type="entry name" value="ATP/GTP-BINDING PROTEIN-RELATED"/>
    <property type="match status" value="1"/>
</dbReference>
<comment type="caution">
    <text evidence="2">The sequence shown here is derived from an EMBL/GenBank/DDBJ whole genome shotgun (WGS) entry which is preliminary data.</text>
</comment>
<dbReference type="SUPFAM" id="SSF52540">
    <property type="entry name" value="P-loop containing nucleoside triphosphate hydrolases"/>
    <property type="match status" value="1"/>
</dbReference>
<dbReference type="Gene3D" id="3.40.50.300">
    <property type="entry name" value="P-loop containing nucleotide triphosphate hydrolases"/>
    <property type="match status" value="1"/>
</dbReference>
<dbReference type="AlphaFoldDB" id="A0A9D5K0S6"/>
<organism evidence="2 3">
    <name type="scientific">candidate division KSB3 bacterium</name>
    <dbReference type="NCBI Taxonomy" id="2044937"/>
    <lineage>
        <taxon>Bacteria</taxon>
        <taxon>candidate division KSB3</taxon>
    </lineage>
</organism>
<dbReference type="InterPro" id="IPR052705">
    <property type="entry name" value="Gliding_Motility_GTPase"/>
</dbReference>
<evidence type="ECO:0000256" key="1">
    <source>
        <dbReference type="SAM" id="MobiDB-lite"/>
    </source>
</evidence>
<proteinExistence type="predicted"/>
<accession>A0A9D5K0S6</accession>
<feature type="region of interest" description="Disordered" evidence="1">
    <location>
        <begin position="217"/>
        <end position="240"/>
    </location>
</feature>